<reference evidence="1 2" key="2">
    <citation type="journal article" date="2022" name="Mol. Ecol. Resour.">
        <title>The genomes of chicory, endive, great burdock and yacon provide insights into Asteraceae paleo-polyploidization history and plant inulin production.</title>
        <authorList>
            <person name="Fan W."/>
            <person name="Wang S."/>
            <person name="Wang H."/>
            <person name="Wang A."/>
            <person name="Jiang F."/>
            <person name="Liu H."/>
            <person name="Zhao H."/>
            <person name="Xu D."/>
            <person name="Zhang Y."/>
        </authorList>
    </citation>
    <scope>NUCLEOTIDE SEQUENCE [LARGE SCALE GENOMIC DNA]</scope>
    <source>
        <strain evidence="2">cv. Yunnan</strain>
        <tissue evidence="1">Leaves</tissue>
    </source>
</reference>
<protein>
    <submittedName>
        <fullName evidence="1">Uncharacterized protein</fullName>
    </submittedName>
</protein>
<accession>A0ACB9GSK8</accession>
<dbReference type="EMBL" id="CM042031">
    <property type="protein sequence ID" value="KAI3786011.1"/>
    <property type="molecule type" value="Genomic_DNA"/>
</dbReference>
<evidence type="ECO:0000313" key="2">
    <source>
        <dbReference type="Proteomes" id="UP001056120"/>
    </source>
</evidence>
<sequence>MLMEGDVARSIGKKTLNSWVKQDQDSKEYVSPMETTHGGKQVTKKLQEVLDGGCYVLGVTPMTLMPREIEVITWAQLKIHHKTIDLLNMEGIIQTNMDGPEEKNALGNDMLRELQNNFEAISRDLVANVLMICILEELQIPSIAVIGAALLVSWLAVILGLKHQRKWKSDPNYTKSWYDKGAKIYQADKYRKGACEYYTDDKDNEDALKVNEAKIDESKRMHTIGGGYLVILLNRNVCNPSEKQPRIGMVMSIDLNESKPVGESAALLLLCQRMI</sequence>
<dbReference type="Proteomes" id="UP001056120">
    <property type="component" value="Linkage Group LG14"/>
</dbReference>
<keyword evidence="2" id="KW-1185">Reference proteome</keyword>
<name>A0ACB9GSK8_9ASTR</name>
<proteinExistence type="predicted"/>
<evidence type="ECO:0000313" key="1">
    <source>
        <dbReference type="EMBL" id="KAI3786011.1"/>
    </source>
</evidence>
<gene>
    <name evidence="1" type="ORF">L1987_45138</name>
</gene>
<comment type="caution">
    <text evidence="1">The sequence shown here is derived from an EMBL/GenBank/DDBJ whole genome shotgun (WGS) entry which is preliminary data.</text>
</comment>
<organism evidence="1 2">
    <name type="scientific">Smallanthus sonchifolius</name>
    <dbReference type="NCBI Taxonomy" id="185202"/>
    <lineage>
        <taxon>Eukaryota</taxon>
        <taxon>Viridiplantae</taxon>
        <taxon>Streptophyta</taxon>
        <taxon>Embryophyta</taxon>
        <taxon>Tracheophyta</taxon>
        <taxon>Spermatophyta</taxon>
        <taxon>Magnoliopsida</taxon>
        <taxon>eudicotyledons</taxon>
        <taxon>Gunneridae</taxon>
        <taxon>Pentapetalae</taxon>
        <taxon>asterids</taxon>
        <taxon>campanulids</taxon>
        <taxon>Asterales</taxon>
        <taxon>Asteraceae</taxon>
        <taxon>Asteroideae</taxon>
        <taxon>Heliantheae alliance</taxon>
        <taxon>Millerieae</taxon>
        <taxon>Smallanthus</taxon>
    </lineage>
</organism>
<reference evidence="2" key="1">
    <citation type="journal article" date="2022" name="Mol. Ecol. Resour.">
        <title>The genomes of chicory, endive, great burdock and yacon provide insights into Asteraceae palaeo-polyploidization history and plant inulin production.</title>
        <authorList>
            <person name="Fan W."/>
            <person name="Wang S."/>
            <person name="Wang H."/>
            <person name="Wang A."/>
            <person name="Jiang F."/>
            <person name="Liu H."/>
            <person name="Zhao H."/>
            <person name="Xu D."/>
            <person name="Zhang Y."/>
        </authorList>
    </citation>
    <scope>NUCLEOTIDE SEQUENCE [LARGE SCALE GENOMIC DNA]</scope>
    <source>
        <strain evidence="2">cv. Yunnan</strain>
    </source>
</reference>